<organism evidence="3 4">
    <name type="scientific">Lates japonicus</name>
    <name type="common">Japanese lates</name>
    <dbReference type="NCBI Taxonomy" id="270547"/>
    <lineage>
        <taxon>Eukaryota</taxon>
        <taxon>Metazoa</taxon>
        <taxon>Chordata</taxon>
        <taxon>Craniata</taxon>
        <taxon>Vertebrata</taxon>
        <taxon>Euteleostomi</taxon>
        <taxon>Actinopterygii</taxon>
        <taxon>Neopterygii</taxon>
        <taxon>Teleostei</taxon>
        <taxon>Neoteleostei</taxon>
        <taxon>Acanthomorphata</taxon>
        <taxon>Carangaria</taxon>
        <taxon>Carangaria incertae sedis</taxon>
        <taxon>Centropomidae</taxon>
        <taxon>Lates</taxon>
    </lineage>
</organism>
<evidence type="ECO:0000313" key="3">
    <source>
        <dbReference type="EMBL" id="GLD50357.1"/>
    </source>
</evidence>
<reference evidence="3" key="1">
    <citation type="submission" date="2022-08" db="EMBL/GenBank/DDBJ databases">
        <title>Genome sequencing of akame (Lates japonicus).</title>
        <authorList>
            <person name="Hashiguchi Y."/>
            <person name="Takahashi H."/>
        </authorList>
    </citation>
    <scope>NUCLEOTIDE SEQUENCE</scope>
    <source>
        <strain evidence="3">Kochi</strain>
    </source>
</reference>
<evidence type="ECO:0000256" key="1">
    <source>
        <dbReference type="SAM" id="MobiDB-lite"/>
    </source>
</evidence>
<evidence type="ECO:0000256" key="2">
    <source>
        <dbReference type="SAM" id="SignalP"/>
    </source>
</evidence>
<dbReference type="AlphaFoldDB" id="A0AAD3QZE9"/>
<dbReference type="EMBL" id="BRZM01000009">
    <property type="protein sequence ID" value="GLD50357.1"/>
    <property type="molecule type" value="Genomic_DNA"/>
</dbReference>
<keyword evidence="4" id="KW-1185">Reference proteome</keyword>
<accession>A0AAD3QZE9</accession>
<sequence>MAVSMWRMNGLWRRMAGVLVLCTLLLSNEVICQDDATGTTVVDAGGDSSAVTDVPTPAASSSLAVDSGAGGGEDSAASADPEVSATIVTFDIGAVNPDLDLSGALGTIASTLAKGIEGPAVNENSDVSNVVKVVPTVRCVGENDIPESNAVKAMVATADCEATKNLIEDNPTYWCREEGTCNLEISQNGNELRLATKIGREAYPEIQENQGNTLVSVAPSSLTPETQEKPK</sequence>
<keyword evidence="2" id="KW-0732">Signal</keyword>
<feature type="region of interest" description="Disordered" evidence="1">
    <location>
        <begin position="46"/>
        <end position="80"/>
    </location>
</feature>
<feature type="signal peptide" evidence="2">
    <location>
        <begin position="1"/>
        <end position="32"/>
    </location>
</feature>
<comment type="caution">
    <text evidence="3">The sequence shown here is derived from an EMBL/GenBank/DDBJ whole genome shotgun (WGS) entry which is preliminary data.</text>
</comment>
<gene>
    <name evidence="3" type="ORF">AKAME5_000364200</name>
</gene>
<evidence type="ECO:0000313" key="4">
    <source>
        <dbReference type="Proteomes" id="UP001279410"/>
    </source>
</evidence>
<name>A0AAD3QZE9_LATJO</name>
<dbReference type="Proteomes" id="UP001279410">
    <property type="component" value="Unassembled WGS sequence"/>
</dbReference>
<proteinExistence type="predicted"/>
<feature type="chain" id="PRO_5042293819" evidence="2">
    <location>
        <begin position="33"/>
        <end position="231"/>
    </location>
</feature>
<protein>
    <submittedName>
        <fullName evidence="3">Uncharacterized protein</fullName>
    </submittedName>
</protein>